<name>A0A7X4HEU4_9BURK</name>
<evidence type="ECO:0000313" key="2">
    <source>
        <dbReference type="Proteomes" id="UP000450676"/>
    </source>
</evidence>
<dbReference type="AlphaFoldDB" id="A0A7X4HEU4"/>
<proteinExistence type="predicted"/>
<keyword evidence="2" id="KW-1185">Reference proteome</keyword>
<protein>
    <submittedName>
        <fullName evidence="1">Uncharacterized protein</fullName>
    </submittedName>
</protein>
<comment type="caution">
    <text evidence="1">The sequence shown here is derived from an EMBL/GenBank/DDBJ whole genome shotgun (WGS) entry which is preliminary data.</text>
</comment>
<gene>
    <name evidence="1" type="ORF">GTP77_17340</name>
</gene>
<evidence type="ECO:0000313" key="1">
    <source>
        <dbReference type="EMBL" id="MYN09092.1"/>
    </source>
</evidence>
<accession>A0A7X4HEU4</accession>
<sequence length="66" mass="7604">MEVQRLAEAKDDGVDRGQTACGLFSHPSDTRSFLSMAQGWWRGYLVMMLQSYLLYRAYRAALKRAE</sequence>
<reference evidence="1 2" key="1">
    <citation type="submission" date="2019-12" db="EMBL/GenBank/DDBJ databases">
        <title>Novel species isolated from a subtropical stream in China.</title>
        <authorList>
            <person name="Lu H."/>
        </authorList>
    </citation>
    <scope>NUCLEOTIDE SEQUENCE [LARGE SCALE GENOMIC DNA]</scope>
    <source>
        <strain evidence="1 2">FT127W</strain>
    </source>
</reference>
<dbReference type="RefSeq" id="WP_161073397.1">
    <property type="nucleotide sequence ID" value="NZ_CP086370.1"/>
</dbReference>
<dbReference type="EMBL" id="WWCU01000019">
    <property type="protein sequence ID" value="MYN09092.1"/>
    <property type="molecule type" value="Genomic_DNA"/>
</dbReference>
<dbReference type="Proteomes" id="UP000450676">
    <property type="component" value="Unassembled WGS sequence"/>
</dbReference>
<organism evidence="1 2">
    <name type="scientific">Pseudoduganella aquatica</name>
    <dbReference type="NCBI Taxonomy" id="2660641"/>
    <lineage>
        <taxon>Bacteria</taxon>
        <taxon>Pseudomonadati</taxon>
        <taxon>Pseudomonadota</taxon>
        <taxon>Betaproteobacteria</taxon>
        <taxon>Burkholderiales</taxon>
        <taxon>Oxalobacteraceae</taxon>
        <taxon>Telluria group</taxon>
        <taxon>Pseudoduganella</taxon>
    </lineage>
</organism>